<dbReference type="CDD" id="cd16922">
    <property type="entry name" value="HATPase_EvgS-ArcB-TorS-like"/>
    <property type="match status" value="1"/>
</dbReference>
<dbReference type="Gene3D" id="1.10.287.130">
    <property type="match status" value="1"/>
</dbReference>
<dbReference type="SUPFAM" id="SSF47384">
    <property type="entry name" value="Homodimeric domain of signal transducing histidine kinase"/>
    <property type="match status" value="1"/>
</dbReference>
<evidence type="ECO:0000256" key="10">
    <source>
        <dbReference type="ARBA" id="ARBA00023136"/>
    </source>
</evidence>
<dbReference type="FunFam" id="3.30.565.10:FF:000010">
    <property type="entry name" value="Sensor histidine kinase RcsC"/>
    <property type="match status" value="1"/>
</dbReference>
<comment type="caution">
    <text evidence="17">The sequence shown here is derived from an EMBL/GenBank/DDBJ whole genome shotgun (WGS) entry which is preliminary data.</text>
</comment>
<dbReference type="SMART" id="SM00448">
    <property type="entry name" value="REC"/>
    <property type="match status" value="1"/>
</dbReference>
<keyword evidence="9" id="KW-0902">Two-component regulatory system</keyword>
<dbReference type="Pfam" id="PF02518">
    <property type="entry name" value="HATPase_c"/>
    <property type="match status" value="1"/>
</dbReference>
<feature type="transmembrane region" description="Helical" evidence="13">
    <location>
        <begin position="206"/>
        <end position="224"/>
    </location>
</feature>
<organism evidence="17 18">
    <name type="scientific">Allorhodopirellula heiligendammensis</name>
    <dbReference type="NCBI Taxonomy" id="2714739"/>
    <lineage>
        <taxon>Bacteria</taxon>
        <taxon>Pseudomonadati</taxon>
        <taxon>Planctomycetota</taxon>
        <taxon>Planctomycetia</taxon>
        <taxon>Pirellulales</taxon>
        <taxon>Pirellulaceae</taxon>
        <taxon>Allorhodopirellula</taxon>
    </lineage>
</organism>
<keyword evidence="11" id="KW-0131">Cell cycle</keyword>
<dbReference type="AlphaFoldDB" id="A0A5C6BDQ8"/>
<dbReference type="CDD" id="cd19410">
    <property type="entry name" value="HK9-like_sensor"/>
    <property type="match status" value="1"/>
</dbReference>
<evidence type="ECO:0000256" key="7">
    <source>
        <dbReference type="ARBA" id="ARBA00022777"/>
    </source>
</evidence>
<dbReference type="NCBIfam" id="TIGR00229">
    <property type="entry name" value="sensory_box"/>
    <property type="match status" value="1"/>
</dbReference>
<evidence type="ECO:0000256" key="3">
    <source>
        <dbReference type="ARBA" id="ARBA00012438"/>
    </source>
</evidence>
<dbReference type="InterPro" id="IPR001789">
    <property type="entry name" value="Sig_transdc_resp-reg_receiver"/>
</dbReference>
<dbReference type="Proteomes" id="UP000319908">
    <property type="component" value="Unassembled WGS sequence"/>
</dbReference>
<dbReference type="InterPro" id="IPR011006">
    <property type="entry name" value="CheY-like_superfamily"/>
</dbReference>
<dbReference type="PRINTS" id="PR00344">
    <property type="entry name" value="BCTRLSENSOR"/>
</dbReference>
<evidence type="ECO:0000256" key="6">
    <source>
        <dbReference type="ARBA" id="ARBA00022741"/>
    </source>
</evidence>
<dbReference type="InterPro" id="IPR013655">
    <property type="entry name" value="PAS_fold_3"/>
</dbReference>
<evidence type="ECO:0000256" key="4">
    <source>
        <dbReference type="ARBA" id="ARBA00022553"/>
    </source>
</evidence>
<evidence type="ECO:0000259" key="14">
    <source>
        <dbReference type="PROSITE" id="PS50109"/>
    </source>
</evidence>
<gene>
    <name evidence="17" type="primary">luxQ_4</name>
    <name evidence="17" type="ORF">Poly21_51480</name>
</gene>
<sequence>MNLPVSPEPTVNDFESHDHQLRLRRSVVEPLAIACVIVVLVISGVVALANIRDLQENRLLVRHTNQVLSALREVESSVMDAESAQRGYLITADQAYLAPFRAAVINAESSLDLYAQLTRDNPREQRDGVELRQLVEERIAELEFVLAMQDEDGPEEARLAVATDVGKRTMNRIANKADQMRQSVADLLTEREQLASHSYQSGRTTSVLSTLIGLILVGGVLYLLQRNRRKAEHAAAVLSKTRERLQLALDAAEMGSWNIIPATRELIGDAQFERIFGFEPGQVTYQGAIDALHPDDRSRVEAAIAAAVRPVDPQPYASEYRIIRPDGSERWVLAKGAAHFTGTGTARILSSFDGTITDITQRKRQEERLRQSEQNALAASQSKSEFLANMSHEIRTPMAAILGYADVLLGHLRDPDNRNCVLVMKRNGQHLLELINDILDLSRIEAGRLDIDVEATSLPQLVADVQSLMHVRADQKNLPFHAEFEGSVPETIRTDATRLRQVLINLIGNAIKFTEEGRVTLAVSYDADERLVLFSVRDTGIGISPEQQQRLFQPFSQGDSSVTRSYGGSGLGLAISQRLVHILQGEVCLESQLGEGATFTVKLPIPATEDVHLIEPDLVSFTREDEEAPTQARALACRVLVVDDRRDVRHISQHFLEKAGAIVSTAEDGGEGVEAAVAARDSGSPFHLIVMDMQMPNVDGLQATAQLRSAGVQEPIIALTADAMKGDREKCLAGGCDDYLSKPIDHSKLVRMVAKYTQDVSLHELQHLRRARAAELRSTLPN</sequence>
<evidence type="ECO:0000256" key="5">
    <source>
        <dbReference type="ARBA" id="ARBA00022679"/>
    </source>
</evidence>
<dbReference type="SMART" id="SM00387">
    <property type="entry name" value="HATPase_c"/>
    <property type="match status" value="1"/>
</dbReference>
<evidence type="ECO:0000313" key="17">
    <source>
        <dbReference type="EMBL" id="TWU10178.1"/>
    </source>
</evidence>
<feature type="modified residue" description="4-aspartylphosphate" evidence="12">
    <location>
        <position position="692"/>
    </location>
</feature>
<dbReference type="InterPro" id="IPR036097">
    <property type="entry name" value="HisK_dim/P_sf"/>
</dbReference>
<comment type="subcellular location">
    <subcellularLocation>
        <location evidence="2">Membrane</location>
    </subcellularLocation>
</comment>
<dbReference type="PROSITE" id="PS50110">
    <property type="entry name" value="RESPONSE_REGULATORY"/>
    <property type="match status" value="1"/>
</dbReference>
<dbReference type="InterPro" id="IPR000700">
    <property type="entry name" value="PAS-assoc_C"/>
</dbReference>
<dbReference type="Gene3D" id="3.40.50.2300">
    <property type="match status" value="1"/>
</dbReference>
<feature type="domain" description="PAC" evidence="16">
    <location>
        <begin position="316"/>
        <end position="371"/>
    </location>
</feature>
<dbReference type="Gene3D" id="3.30.565.10">
    <property type="entry name" value="Histidine kinase-like ATPase, C-terminal domain"/>
    <property type="match status" value="1"/>
</dbReference>
<comment type="catalytic activity">
    <reaction evidence="1">
        <text>ATP + protein L-histidine = ADP + protein N-phospho-L-histidine.</text>
        <dbReference type="EC" id="2.7.13.3"/>
    </reaction>
</comment>
<dbReference type="InterPro" id="IPR007891">
    <property type="entry name" value="CHASE3"/>
</dbReference>
<dbReference type="GO" id="GO:0005524">
    <property type="term" value="F:ATP binding"/>
    <property type="evidence" value="ECO:0007669"/>
    <property type="project" value="UniProtKB-KW"/>
</dbReference>
<dbReference type="SUPFAM" id="SSF55874">
    <property type="entry name" value="ATPase domain of HSP90 chaperone/DNA topoisomerase II/histidine kinase"/>
    <property type="match status" value="1"/>
</dbReference>
<name>A0A5C6BDQ8_9BACT</name>
<keyword evidence="18" id="KW-1185">Reference proteome</keyword>
<dbReference type="Pfam" id="PF00072">
    <property type="entry name" value="Response_reg"/>
    <property type="match status" value="1"/>
</dbReference>
<dbReference type="GO" id="GO:0005886">
    <property type="term" value="C:plasma membrane"/>
    <property type="evidence" value="ECO:0007669"/>
    <property type="project" value="TreeGrafter"/>
</dbReference>
<dbReference type="CDD" id="cd17546">
    <property type="entry name" value="REC_hyHK_CKI1_RcsC-like"/>
    <property type="match status" value="1"/>
</dbReference>
<dbReference type="SUPFAM" id="SSF52172">
    <property type="entry name" value="CheY-like"/>
    <property type="match status" value="1"/>
</dbReference>
<reference evidence="17 18" key="1">
    <citation type="journal article" date="2020" name="Antonie Van Leeuwenhoek">
        <title>Rhodopirellula heiligendammensis sp. nov., Rhodopirellula pilleata sp. nov., and Rhodopirellula solitaria sp. nov. isolated from natural or artificial marine surfaces in Northern Germany and California, USA, and emended description of the genus Rhodopirellula.</title>
        <authorList>
            <person name="Kallscheuer N."/>
            <person name="Wiegand S."/>
            <person name="Jogler M."/>
            <person name="Boedeker C."/>
            <person name="Peeters S.H."/>
            <person name="Rast P."/>
            <person name="Heuer A."/>
            <person name="Jetten M.S.M."/>
            <person name="Rohde M."/>
            <person name="Jogler C."/>
        </authorList>
    </citation>
    <scope>NUCLEOTIDE SEQUENCE [LARGE SCALE GENOMIC DNA]</scope>
    <source>
        <strain evidence="17 18">Poly21</strain>
    </source>
</reference>
<dbReference type="EMBL" id="SJPU01000004">
    <property type="protein sequence ID" value="TWU10178.1"/>
    <property type="molecule type" value="Genomic_DNA"/>
</dbReference>
<evidence type="ECO:0000256" key="9">
    <source>
        <dbReference type="ARBA" id="ARBA00023012"/>
    </source>
</evidence>
<dbReference type="FunFam" id="1.10.287.130:FF:000038">
    <property type="entry name" value="Sensory transduction histidine kinase"/>
    <property type="match status" value="1"/>
</dbReference>
<protein>
    <recommendedName>
        <fullName evidence="3">histidine kinase</fullName>
        <ecNumber evidence="3">2.7.13.3</ecNumber>
    </recommendedName>
</protein>
<dbReference type="PANTHER" id="PTHR43047:SF72">
    <property type="entry name" value="OSMOSENSING HISTIDINE PROTEIN KINASE SLN1"/>
    <property type="match status" value="1"/>
</dbReference>
<feature type="domain" description="Histidine kinase" evidence="14">
    <location>
        <begin position="389"/>
        <end position="607"/>
    </location>
</feature>
<accession>A0A5C6BDQ8</accession>
<dbReference type="GO" id="GO:0009927">
    <property type="term" value="F:histidine phosphotransfer kinase activity"/>
    <property type="evidence" value="ECO:0007669"/>
    <property type="project" value="TreeGrafter"/>
</dbReference>
<keyword evidence="13" id="KW-1133">Transmembrane helix</keyword>
<dbReference type="InterPro" id="IPR035965">
    <property type="entry name" value="PAS-like_dom_sf"/>
</dbReference>
<dbReference type="PROSITE" id="PS50109">
    <property type="entry name" value="HIS_KIN"/>
    <property type="match status" value="1"/>
</dbReference>
<dbReference type="Gene3D" id="2.10.70.100">
    <property type="match status" value="1"/>
</dbReference>
<evidence type="ECO:0000256" key="8">
    <source>
        <dbReference type="ARBA" id="ARBA00022840"/>
    </source>
</evidence>
<evidence type="ECO:0000256" key="12">
    <source>
        <dbReference type="PROSITE-ProRule" id="PRU00169"/>
    </source>
</evidence>
<proteinExistence type="predicted"/>
<evidence type="ECO:0000256" key="1">
    <source>
        <dbReference type="ARBA" id="ARBA00000085"/>
    </source>
</evidence>
<dbReference type="CDD" id="cd00082">
    <property type="entry name" value="HisKA"/>
    <property type="match status" value="1"/>
</dbReference>
<evidence type="ECO:0000256" key="2">
    <source>
        <dbReference type="ARBA" id="ARBA00004370"/>
    </source>
</evidence>
<keyword evidence="4 12" id="KW-0597">Phosphoprotein</keyword>
<dbReference type="Gene3D" id="3.30.450.20">
    <property type="entry name" value="PAS domain"/>
    <property type="match status" value="1"/>
</dbReference>
<evidence type="ECO:0000259" key="15">
    <source>
        <dbReference type="PROSITE" id="PS50110"/>
    </source>
</evidence>
<dbReference type="InterPro" id="IPR004358">
    <property type="entry name" value="Sig_transdc_His_kin-like_C"/>
</dbReference>
<dbReference type="EC" id="2.7.13.3" evidence="3"/>
<dbReference type="PROSITE" id="PS50113">
    <property type="entry name" value="PAC"/>
    <property type="match status" value="1"/>
</dbReference>
<dbReference type="InterPro" id="IPR000014">
    <property type="entry name" value="PAS"/>
</dbReference>
<dbReference type="Pfam" id="PF05227">
    <property type="entry name" value="CHASE3"/>
    <property type="match status" value="1"/>
</dbReference>
<evidence type="ECO:0000313" key="18">
    <source>
        <dbReference type="Proteomes" id="UP000319908"/>
    </source>
</evidence>
<dbReference type="SUPFAM" id="SSF55785">
    <property type="entry name" value="PYP-like sensor domain (PAS domain)"/>
    <property type="match status" value="1"/>
</dbReference>
<dbReference type="SMART" id="SM00388">
    <property type="entry name" value="HisKA"/>
    <property type="match status" value="1"/>
</dbReference>
<dbReference type="CDD" id="cd00130">
    <property type="entry name" value="PAS"/>
    <property type="match status" value="1"/>
</dbReference>
<dbReference type="InterPro" id="IPR003661">
    <property type="entry name" value="HisK_dim/P_dom"/>
</dbReference>
<dbReference type="InterPro" id="IPR001610">
    <property type="entry name" value="PAC"/>
</dbReference>
<evidence type="ECO:0000256" key="11">
    <source>
        <dbReference type="ARBA" id="ARBA00023306"/>
    </source>
</evidence>
<feature type="domain" description="Response regulatory" evidence="15">
    <location>
        <begin position="638"/>
        <end position="757"/>
    </location>
</feature>
<dbReference type="SMART" id="SM00086">
    <property type="entry name" value="PAC"/>
    <property type="match status" value="1"/>
</dbReference>
<evidence type="ECO:0000256" key="13">
    <source>
        <dbReference type="SAM" id="Phobius"/>
    </source>
</evidence>
<keyword evidence="10 13" id="KW-0472">Membrane</keyword>
<dbReference type="Pfam" id="PF08447">
    <property type="entry name" value="PAS_3"/>
    <property type="match status" value="1"/>
</dbReference>
<keyword evidence="13" id="KW-0812">Transmembrane</keyword>
<keyword evidence="6" id="KW-0547">Nucleotide-binding</keyword>
<dbReference type="InterPro" id="IPR005467">
    <property type="entry name" value="His_kinase_dom"/>
</dbReference>
<keyword evidence="7 17" id="KW-0418">Kinase</keyword>
<keyword evidence="8" id="KW-0067">ATP-binding</keyword>
<dbReference type="InterPro" id="IPR036890">
    <property type="entry name" value="HATPase_C_sf"/>
</dbReference>
<dbReference type="InterPro" id="IPR003594">
    <property type="entry name" value="HATPase_dom"/>
</dbReference>
<dbReference type="GO" id="GO:0000155">
    <property type="term" value="F:phosphorelay sensor kinase activity"/>
    <property type="evidence" value="ECO:0007669"/>
    <property type="project" value="InterPro"/>
</dbReference>
<dbReference type="Pfam" id="PF00512">
    <property type="entry name" value="HisKA"/>
    <property type="match status" value="1"/>
</dbReference>
<dbReference type="PANTHER" id="PTHR43047">
    <property type="entry name" value="TWO-COMPONENT HISTIDINE PROTEIN KINASE"/>
    <property type="match status" value="1"/>
</dbReference>
<evidence type="ECO:0000259" key="16">
    <source>
        <dbReference type="PROSITE" id="PS50113"/>
    </source>
</evidence>
<feature type="transmembrane region" description="Helical" evidence="13">
    <location>
        <begin position="31"/>
        <end position="51"/>
    </location>
</feature>
<keyword evidence="5 17" id="KW-0808">Transferase</keyword>